<evidence type="ECO:0000256" key="1">
    <source>
        <dbReference type="ARBA" id="ARBA00022741"/>
    </source>
</evidence>
<dbReference type="SUPFAM" id="SSF47781">
    <property type="entry name" value="RuvA domain 2-like"/>
    <property type="match status" value="1"/>
</dbReference>
<dbReference type="InterPro" id="IPR029493">
    <property type="entry name" value="RecD2-like_HHH"/>
</dbReference>
<accession>A0A9D0ZXD1</accession>
<name>A0A9D0ZXD1_9FIRM</name>
<dbReference type="AlphaFoldDB" id="A0A9D0ZXD1"/>
<dbReference type="GO" id="GO:0009338">
    <property type="term" value="C:exodeoxyribonuclease V complex"/>
    <property type="evidence" value="ECO:0007669"/>
    <property type="project" value="TreeGrafter"/>
</dbReference>
<dbReference type="Pfam" id="PF14490">
    <property type="entry name" value="HHH_RecD2"/>
    <property type="match status" value="1"/>
</dbReference>
<organism evidence="5 6">
    <name type="scientific">Candidatus Limivivens merdigallinarum</name>
    <dbReference type="NCBI Taxonomy" id="2840859"/>
    <lineage>
        <taxon>Bacteria</taxon>
        <taxon>Bacillati</taxon>
        <taxon>Bacillota</taxon>
        <taxon>Clostridia</taxon>
        <taxon>Lachnospirales</taxon>
        <taxon>Lachnospiraceae</taxon>
        <taxon>Lachnospiraceae incertae sedis</taxon>
        <taxon>Candidatus Limivivens</taxon>
    </lineage>
</organism>
<dbReference type="EMBL" id="DVFT01000202">
    <property type="protein sequence ID" value="HIQ97616.1"/>
    <property type="molecule type" value="Genomic_DNA"/>
</dbReference>
<dbReference type="SUPFAM" id="SSF52540">
    <property type="entry name" value="P-loop containing nucleoside triphosphate hydrolases"/>
    <property type="match status" value="1"/>
</dbReference>
<evidence type="ECO:0000256" key="2">
    <source>
        <dbReference type="ARBA" id="ARBA00022840"/>
    </source>
</evidence>
<feature type="binding site" evidence="3">
    <location>
        <begin position="342"/>
        <end position="346"/>
    </location>
    <ligand>
        <name>ATP</name>
        <dbReference type="ChEBI" id="CHEBI:30616"/>
    </ligand>
</feature>
<evidence type="ECO:0000259" key="4">
    <source>
        <dbReference type="SMART" id="SM00382"/>
    </source>
</evidence>
<evidence type="ECO:0000313" key="6">
    <source>
        <dbReference type="Proteomes" id="UP000886886"/>
    </source>
</evidence>
<dbReference type="Pfam" id="PF13245">
    <property type="entry name" value="AAA_19"/>
    <property type="match status" value="1"/>
</dbReference>
<dbReference type="NCBIfam" id="TIGR01448">
    <property type="entry name" value="recD_rel"/>
    <property type="match status" value="1"/>
</dbReference>
<dbReference type="Gene3D" id="2.30.30.940">
    <property type="match status" value="1"/>
</dbReference>
<dbReference type="EC" id="5.6.2.3" evidence="3"/>
<dbReference type="PANTHER" id="PTHR43788:SF6">
    <property type="entry name" value="DNA HELICASE B"/>
    <property type="match status" value="1"/>
</dbReference>
<dbReference type="InterPro" id="IPR003593">
    <property type="entry name" value="AAA+_ATPase"/>
</dbReference>
<dbReference type="PANTHER" id="PTHR43788">
    <property type="entry name" value="DNA2/NAM7 HELICASE FAMILY MEMBER"/>
    <property type="match status" value="1"/>
</dbReference>
<dbReference type="InterPro" id="IPR050534">
    <property type="entry name" value="Coronavir_polyprotein_1ab"/>
</dbReference>
<evidence type="ECO:0000256" key="3">
    <source>
        <dbReference type="HAMAP-Rule" id="MF_01488"/>
    </source>
</evidence>
<dbReference type="Gene3D" id="1.10.150.20">
    <property type="entry name" value="5' to 3' exonuclease, C-terminal subdomain"/>
    <property type="match status" value="1"/>
</dbReference>
<protein>
    <recommendedName>
        <fullName evidence="3">ATP-dependent RecD2 DNA helicase</fullName>
        <ecNumber evidence="3">5.6.2.3</ecNumber>
    </recommendedName>
    <alternativeName>
        <fullName evidence="3">DNA 5'-3' helicase subunit RecD2</fullName>
    </alternativeName>
</protein>
<dbReference type="HAMAP" id="MF_01488">
    <property type="entry name" value="RecD2"/>
    <property type="match status" value="1"/>
</dbReference>
<keyword evidence="1 3" id="KW-0547">Nucleotide-binding</keyword>
<sequence>MERLEGYVDHIIYRNQDNGYTVMNVVSDGEEITCVGTLHYIGEGELFEASGHYTEHVTYGRQFQIEGLKLKEPEDVLAIERYLGSGAIKGIGVSLAARIVRKFKEDTFRIMEEEPERLAEVKGISERKAREISEQMEEKKDLRKAMIFLQQYGISTALGVKIYSQYGQNIYQIIKENPYQMADDISGIGFRIADEIASRVGIHTDSDYRIRCGILYCLQQAMQEGHVYLPKEILIRRAVELLEVSPEAVDKHILDLAVDRKLIAKEQEEQVKVYGAQAYYLELNTARMLHDLNISCEISKEAVLHRVEQIEKNTETSLDEMQKEAVVKAAETGLMVLTGGPGTGKTTTINTMIAYFESEGLEVELAAPTGRAAKRMTEATGKEARTIHRLLEIAPGAEAREGKGTFGRNQENPLETDVVIIDEMSMVDIYLMHSLLLAIVPGTRLILVGDVNQLPSVGPGSVLKDIIESERFQVVRLTKIFRQATESDIVMNAHKINRGEHMVLDNKSRDFFFLKREDANVIISVVLTLIQKKLPKYVGASWEEIQVLTPMRKGLVGVERLNTILQHYLNPPDPSKQEKEHGSVKFREGDKVMQIKNNYQIEWEVRGRYGIPVDKGQGIFNGDMGIIREINNFAQQLTVEFDDHRFVEYPFTLLDELELAYAVTVHKAQGSEYPAVVIPLLPGPQMLMNRNLLYTAVTRAKSCVTLVGREDVFNQMIDNTFEQKRYTTLKERIREF</sequence>
<dbReference type="Proteomes" id="UP000886886">
    <property type="component" value="Unassembled WGS sequence"/>
</dbReference>
<comment type="similarity">
    <text evidence="3">Belongs to the RecD family. RecD2 subfamily.</text>
</comment>
<comment type="caution">
    <text evidence="5">The sequence shown here is derived from an EMBL/GenBank/DDBJ whole genome shotgun (WGS) entry which is preliminary data.</text>
</comment>
<dbReference type="InterPro" id="IPR027417">
    <property type="entry name" value="P-loop_NTPase"/>
</dbReference>
<dbReference type="InterPro" id="IPR027785">
    <property type="entry name" value="UvrD-like_helicase_C"/>
</dbReference>
<dbReference type="Pfam" id="PF23139">
    <property type="entry name" value="OB_YrrC"/>
    <property type="match status" value="1"/>
</dbReference>
<dbReference type="GO" id="GO:0017116">
    <property type="term" value="F:single-stranded DNA helicase activity"/>
    <property type="evidence" value="ECO:0007669"/>
    <property type="project" value="TreeGrafter"/>
</dbReference>
<comment type="function">
    <text evidence="3">DNA-dependent ATPase and ATP-dependent 5'-3' DNA helicase. Has no activity on blunt DNA or DNA with 3'-overhangs, requires at least 10 bases of 5'-ssDNA for helicase activity.</text>
</comment>
<dbReference type="InterPro" id="IPR010994">
    <property type="entry name" value="RuvA_2-like"/>
</dbReference>
<reference evidence="5" key="2">
    <citation type="journal article" date="2021" name="PeerJ">
        <title>Extensive microbial diversity within the chicken gut microbiome revealed by metagenomics and culture.</title>
        <authorList>
            <person name="Gilroy R."/>
            <person name="Ravi A."/>
            <person name="Getino M."/>
            <person name="Pursley I."/>
            <person name="Horton D.L."/>
            <person name="Alikhan N.F."/>
            <person name="Baker D."/>
            <person name="Gharbi K."/>
            <person name="Hall N."/>
            <person name="Watson M."/>
            <person name="Adriaenssens E.M."/>
            <person name="Foster-Nyarko E."/>
            <person name="Jarju S."/>
            <person name="Secka A."/>
            <person name="Antonio M."/>
            <person name="Oren A."/>
            <person name="Chaudhuri R.R."/>
            <person name="La Ragione R."/>
            <person name="Hildebrand F."/>
            <person name="Pallen M.J."/>
        </authorList>
    </citation>
    <scope>NUCLEOTIDE SEQUENCE</scope>
    <source>
        <strain evidence="5">ChiSjej3B21-11622</strain>
    </source>
</reference>
<dbReference type="GO" id="GO:0005524">
    <property type="term" value="F:ATP binding"/>
    <property type="evidence" value="ECO:0007669"/>
    <property type="project" value="UniProtKB-UniRule"/>
</dbReference>
<gene>
    <name evidence="3" type="primary">recD2</name>
    <name evidence="5" type="ORF">IAB26_13795</name>
</gene>
<feature type="domain" description="AAA+ ATPase" evidence="4">
    <location>
        <begin position="331"/>
        <end position="478"/>
    </location>
</feature>
<dbReference type="SMART" id="SM00382">
    <property type="entry name" value="AAA"/>
    <property type="match status" value="1"/>
</dbReference>
<dbReference type="GO" id="GO:0003677">
    <property type="term" value="F:DNA binding"/>
    <property type="evidence" value="ECO:0007669"/>
    <property type="project" value="UniProtKB-UniRule"/>
</dbReference>
<dbReference type="CDD" id="cd18809">
    <property type="entry name" value="SF1_C_RecD"/>
    <property type="match status" value="1"/>
</dbReference>
<dbReference type="GO" id="GO:0016787">
    <property type="term" value="F:hydrolase activity"/>
    <property type="evidence" value="ECO:0007669"/>
    <property type="project" value="UniProtKB-KW"/>
</dbReference>
<dbReference type="Pfam" id="PF18335">
    <property type="entry name" value="SH3_13"/>
    <property type="match status" value="1"/>
</dbReference>
<dbReference type="Gene3D" id="3.40.50.300">
    <property type="entry name" value="P-loop containing nucleotide triphosphate hydrolases"/>
    <property type="match status" value="2"/>
</dbReference>
<keyword evidence="3" id="KW-0413">Isomerase</keyword>
<keyword evidence="3" id="KW-0238">DNA-binding</keyword>
<dbReference type="Gene3D" id="1.10.10.2220">
    <property type="match status" value="1"/>
</dbReference>
<dbReference type="Pfam" id="PF13538">
    <property type="entry name" value="UvrD_C_2"/>
    <property type="match status" value="1"/>
</dbReference>
<evidence type="ECO:0000313" key="5">
    <source>
        <dbReference type="EMBL" id="HIQ97616.1"/>
    </source>
</evidence>
<dbReference type="InterPro" id="IPR055446">
    <property type="entry name" value="RecD2_N_OB"/>
</dbReference>
<dbReference type="GO" id="GO:0043139">
    <property type="term" value="F:5'-3' DNA helicase activity"/>
    <property type="evidence" value="ECO:0007669"/>
    <property type="project" value="UniProtKB-UniRule"/>
</dbReference>
<dbReference type="GO" id="GO:0006310">
    <property type="term" value="P:DNA recombination"/>
    <property type="evidence" value="ECO:0007669"/>
    <property type="project" value="InterPro"/>
</dbReference>
<dbReference type="CDD" id="cd17933">
    <property type="entry name" value="DEXSc_RecD-like"/>
    <property type="match status" value="1"/>
</dbReference>
<keyword evidence="2 3" id="KW-0067">ATP-binding</keyword>
<reference evidence="5" key="1">
    <citation type="submission" date="2020-10" db="EMBL/GenBank/DDBJ databases">
        <authorList>
            <person name="Gilroy R."/>
        </authorList>
    </citation>
    <scope>NUCLEOTIDE SEQUENCE</scope>
    <source>
        <strain evidence="5">ChiSjej3B21-11622</strain>
    </source>
</reference>
<dbReference type="InterPro" id="IPR041451">
    <property type="entry name" value="RecD2_SH13"/>
</dbReference>
<dbReference type="Pfam" id="PF14520">
    <property type="entry name" value="HHH_5"/>
    <property type="match status" value="1"/>
</dbReference>
<comment type="catalytic activity">
    <reaction evidence="3">
        <text>ATP + H2O = ADP + phosphate + H(+)</text>
        <dbReference type="Rhea" id="RHEA:13065"/>
        <dbReference type="ChEBI" id="CHEBI:15377"/>
        <dbReference type="ChEBI" id="CHEBI:15378"/>
        <dbReference type="ChEBI" id="CHEBI:30616"/>
        <dbReference type="ChEBI" id="CHEBI:43474"/>
        <dbReference type="ChEBI" id="CHEBI:456216"/>
        <dbReference type="EC" id="5.6.2.3"/>
    </reaction>
</comment>
<proteinExistence type="inferred from homology"/>
<dbReference type="InterPro" id="IPR006345">
    <property type="entry name" value="RecD2"/>
</dbReference>
<keyword evidence="3" id="KW-0378">Hydrolase</keyword>
<keyword evidence="3 5" id="KW-0347">Helicase</keyword>